<gene>
    <name evidence="2" type="ORF">OR37_00906</name>
</gene>
<comment type="caution">
    <text evidence="2">The sequence shown here is derived from an EMBL/GenBank/DDBJ whole genome shotgun (WGS) entry which is preliminary data.</text>
</comment>
<dbReference type="STRING" id="1292034.OR37_00906"/>
<sequence length="143" mass="15119" precursor="true">MIPADGTALDLAVRRLERAMGLLELRLAAKAAEAQRLAALAAAKPATSDEPGLFDSEERARLIADLEAAREREKALEEAGEQASVALGRAIAEIRAALGEEGVANDDHAHDEDEVVSPEPDEDQDLFDDPKSPAPKADGRGEG</sequence>
<protein>
    <submittedName>
        <fullName evidence="2">Uncharacterized protein</fullName>
    </submittedName>
</protein>
<dbReference type="RefSeq" id="WP_004616282.1">
    <property type="nucleotide sequence ID" value="NZ_APMP01000003.1"/>
</dbReference>
<dbReference type="Proteomes" id="UP000013063">
    <property type="component" value="Unassembled WGS sequence"/>
</dbReference>
<keyword evidence="3" id="KW-1185">Reference proteome</keyword>
<feature type="region of interest" description="Disordered" evidence="1">
    <location>
        <begin position="101"/>
        <end position="143"/>
    </location>
</feature>
<feature type="compositionally biased region" description="Acidic residues" evidence="1">
    <location>
        <begin position="112"/>
        <end position="127"/>
    </location>
</feature>
<evidence type="ECO:0000313" key="3">
    <source>
        <dbReference type="Proteomes" id="UP000013063"/>
    </source>
</evidence>
<reference evidence="2 3" key="1">
    <citation type="journal article" date="2013" name="Genome Announc.">
        <title>Draft Genome Sequence for Caulobacter sp. Strain OR37, a Bacterium Tolerant to Heavy Metals.</title>
        <authorList>
            <person name="Utturkar S.M."/>
            <person name="Bollmann A."/>
            <person name="Brzoska R.M."/>
            <person name="Klingeman D.M."/>
            <person name="Epstein S.E."/>
            <person name="Palumbo A.V."/>
            <person name="Brown S.D."/>
        </authorList>
    </citation>
    <scope>NUCLEOTIDE SEQUENCE [LARGE SCALE GENOMIC DNA]</scope>
    <source>
        <strain evidence="2 3">OR37</strain>
    </source>
</reference>
<organism evidence="2 3">
    <name type="scientific">Caulobacter vibrioides OR37</name>
    <dbReference type="NCBI Taxonomy" id="1292034"/>
    <lineage>
        <taxon>Bacteria</taxon>
        <taxon>Pseudomonadati</taxon>
        <taxon>Pseudomonadota</taxon>
        <taxon>Alphaproteobacteria</taxon>
        <taxon>Caulobacterales</taxon>
        <taxon>Caulobacteraceae</taxon>
        <taxon>Caulobacter</taxon>
    </lineage>
</organism>
<evidence type="ECO:0000256" key="1">
    <source>
        <dbReference type="SAM" id="MobiDB-lite"/>
    </source>
</evidence>
<dbReference type="PATRIC" id="fig|1292034.3.peg.898"/>
<dbReference type="EMBL" id="APMP01000003">
    <property type="protein sequence ID" value="ENZ83131.1"/>
    <property type="molecule type" value="Genomic_DNA"/>
</dbReference>
<evidence type="ECO:0000313" key="2">
    <source>
        <dbReference type="EMBL" id="ENZ83131.1"/>
    </source>
</evidence>
<name>R0D3E2_CAUVI</name>
<accession>R0D3E2</accession>
<proteinExistence type="predicted"/>
<dbReference type="AlphaFoldDB" id="R0D3E2"/>